<dbReference type="InterPro" id="IPR018000">
    <property type="entry name" value="Neurotransmitter_ion_chnl_CS"/>
</dbReference>
<evidence type="ECO:0000259" key="8">
    <source>
        <dbReference type="Pfam" id="PF02932"/>
    </source>
</evidence>
<organism evidence="9 10">
    <name type="scientific">Mytilus coruscus</name>
    <name type="common">Sea mussel</name>
    <dbReference type="NCBI Taxonomy" id="42192"/>
    <lineage>
        <taxon>Eukaryota</taxon>
        <taxon>Metazoa</taxon>
        <taxon>Spiralia</taxon>
        <taxon>Lophotrochozoa</taxon>
        <taxon>Mollusca</taxon>
        <taxon>Bivalvia</taxon>
        <taxon>Autobranchia</taxon>
        <taxon>Pteriomorphia</taxon>
        <taxon>Mytilida</taxon>
        <taxon>Mytiloidea</taxon>
        <taxon>Mytilidae</taxon>
        <taxon>Mytilinae</taxon>
        <taxon>Mytilus</taxon>
    </lineage>
</organism>
<dbReference type="AlphaFoldDB" id="A0A6J8EVV8"/>
<protein>
    <recommendedName>
        <fullName evidence="11">CHRNN</fullName>
    </recommendedName>
</protein>
<comment type="similarity">
    <text evidence="5">Belongs to the ligand-gated ion channel (TC 1.A.9) family.</text>
</comment>
<dbReference type="GO" id="GO:0005230">
    <property type="term" value="F:extracellular ligand-gated monoatomic ion channel activity"/>
    <property type="evidence" value="ECO:0007669"/>
    <property type="project" value="InterPro"/>
</dbReference>
<sequence>MPATVLLIAIIFIGATCAQTGENAKTLVTDLFTTNSYQKKVRPVRDQDDMIVLLVDFYLVGINGVDEAAQRLTTTGYLSTLWKDQYLEWDPALYGGVISINVPQSYVWKPALALQNGFTKLQELGSSVINVNINISGHVIWEPYEVFESKCNIDVKYFPFDHQTCNISFIDWSNNAFEVEIREGTYGIITAELEDDAVWTVISTKLYHDTFDLESRLTYSVTIKRTPGFYVLNIIVPVILLGVLNLFTFVLPADSGEKMGYSITVFLSFAVFLIIVNSELPKTTGSIFGQYMIFQLGIALFTVCVTAIQLRFHYRTDPVPRLISGLMACRCKSKRKITDRNEKRKLDGDENPELYQVQPSKTENERKIRLKEKIDVSKLKYIVSHPDDFQLGSRYINGKKIDKNGQLTLLKNYLKQVNGKGERLMNYYQLNKFGRYWTEGDLGIQNMSRKIRHTLCQNFMYDIDMKNAHPTLLSWYCHDNGINCTGLDAYIENREKYMADWMMHTGNTRDEIKAHLLAIINGRKVMLDPQDPKWYKEFYNGMIHISDSIIKLRPDLYELAKKSKNKKEQGIEVGSLVFDGLMIYKNNVSIEQLSGILDGCLQKVKEIMGCDIIFINKAMDEEEALTATSKEIQALKKQVNVIEKVVAKSLPMTGGKMVGDIDMQGHSITNLPLSITANEPVTKGWYAKNWQDLVKYFTDRVNDLEKEIKGGRSRRELDAIAKEDKTLDSIKTTLENRLG</sequence>
<dbReference type="CDD" id="cd19051">
    <property type="entry name" value="LGIC_TM_cation"/>
    <property type="match status" value="1"/>
</dbReference>
<keyword evidence="3 5" id="KW-1133">Transmembrane helix</keyword>
<dbReference type="EMBL" id="CACVKT020010064">
    <property type="protein sequence ID" value="CAC5424779.1"/>
    <property type="molecule type" value="Genomic_DNA"/>
</dbReference>
<dbReference type="CDD" id="cd18989">
    <property type="entry name" value="LGIC_ECD_cation"/>
    <property type="match status" value="1"/>
</dbReference>
<evidence type="ECO:0000313" key="9">
    <source>
        <dbReference type="EMBL" id="CAC5424779.1"/>
    </source>
</evidence>
<dbReference type="InterPro" id="IPR036734">
    <property type="entry name" value="Neur_chan_lig-bd_sf"/>
</dbReference>
<evidence type="ECO:0000259" key="7">
    <source>
        <dbReference type="Pfam" id="PF02931"/>
    </source>
</evidence>
<evidence type="ECO:0000256" key="5">
    <source>
        <dbReference type="RuleBase" id="RU000687"/>
    </source>
</evidence>
<keyword evidence="6" id="KW-0175">Coiled coil</keyword>
<dbReference type="PANTHER" id="PTHR18945">
    <property type="entry name" value="NEUROTRANSMITTER GATED ION CHANNEL"/>
    <property type="match status" value="1"/>
</dbReference>
<dbReference type="GO" id="GO:0016020">
    <property type="term" value="C:membrane"/>
    <property type="evidence" value="ECO:0007669"/>
    <property type="project" value="UniProtKB-SubCell"/>
</dbReference>
<feature type="domain" description="Neurotransmitter-gated ion-channel transmembrane" evidence="8">
    <location>
        <begin position="234"/>
        <end position="379"/>
    </location>
</feature>
<dbReference type="InterPro" id="IPR006029">
    <property type="entry name" value="Neurotrans-gated_channel_TM"/>
</dbReference>
<dbReference type="Pfam" id="PF02931">
    <property type="entry name" value="Neur_chan_LBD"/>
    <property type="match status" value="1"/>
</dbReference>
<feature type="domain" description="Neurotransmitter-gated ion-channel ligand-binding" evidence="7">
    <location>
        <begin position="25"/>
        <end position="226"/>
    </location>
</feature>
<evidence type="ECO:0000313" key="10">
    <source>
        <dbReference type="Proteomes" id="UP000507470"/>
    </source>
</evidence>
<dbReference type="OrthoDB" id="6153337at2759"/>
<comment type="caution">
    <text evidence="5">Lacks conserved residue(s) required for the propagation of feature annotation.</text>
</comment>
<evidence type="ECO:0000256" key="4">
    <source>
        <dbReference type="ARBA" id="ARBA00023136"/>
    </source>
</evidence>
<dbReference type="GO" id="GO:0004888">
    <property type="term" value="F:transmembrane signaling receptor activity"/>
    <property type="evidence" value="ECO:0007669"/>
    <property type="project" value="InterPro"/>
</dbReference>
<keyword evidence="10" id="KW-1185">Reference proteome</keyword>
<gene>
    <name evidence="9" type="ORF">MCOR_56655</name>
</gene>
<proteinExistence type="inferred from homology"/>
<feature type="transmembrane region" description="Helical" evidence="5">
    <location>
        <begin position="228"/>
        <end position="247"/>
    </location>
</feature>
<feature type="chain" id="PRO_5027152962" description="CHRNN" evidence="5">
    <location>
        <begin position="19"/>
        <end position="739"/>
    </location>
</feature>
<keyword evidence="5" id="KW-0813">Transport</keyword>
<dbReference type="InterPro" id="IPR006201">
    <property type="entry name" value="Neur_channel"/>
</dbReference>
<reference evidence="9 10" key="1">
    <citation type="submission" date="2020-06" db="EMBL/GenBank/DDBJ databases">
        <authorList>
            <person name="Li R."/>
            <person name="Bekaert M."/>
        </authorList>
    </citation>
    <scope>NUCLEOTIDE SEQUENCE [LARGE SCALE GENOMIC DNA]</scope>
    <source>
        <strain evidence="10">wild</strain>
    </source>
</reference>
<dbReference type="Pfam" id="PF02932">
    <property type="entry name" value="Neur_chan_memb"/>
    <property type="match status" value="1"/>
</dbReference>
<dbReference type="InterPro" id="IPR006202">
    <property type="entry name" value="Neur_chan_lig-bd"/>
</dbReference>
<feature type="signal peptide" evidence="5">
    <location>
        <begin position="1"/>
        <end position="18"/>
    </location>
</feature>
<evidence type="ECO:0000256" key="3">
    <source>
        <dbReference type="ARBA" id="ARBA00022989"/>
    </source>
</evidence>
<feature type="transmembrane region" description="Helical" evidence="5">
    <location>
        <begin position="288"/>
        <end position="308"/>
    </location>
</feature>
<name>A0A6J8EVV8_MYTCO</name>
<keyword evidence="4 5" id="KW-0472">Membrane</keyword>
<comment type="subcellular location">
    <subcellularLocation>
        <location evidence="1">Membrane</location>
        <topology evidence="1">Multi-pass membrane protein</topology>
    </subcellularLocation>
</comment>
<dbReference type="Gene3D" id="1.20.58.390">
    <property type="entry name" value="Neurotransmitter-gated ion-channel transmembrane domain"/>
    <property type="match status" value="1"/>
</dbReference>
<evidence type="ECO:0000256" key="6">
    <source>
        <dbReference type="SAM" id="Coils"/>
    </source>
</evidence>
<dbReference type="Proteomes" id="UP000507470">
    <property type="component" value="Unassembled WGS sequence"/>
</dbReference>
<dbReference type="InterPro" id="IPR038050">
    <property type="entry name" value="Neuro_actylchol_rec"/>
</dbReference>
<feature type="coiled-coil region" evidence="6">
    <location>
        <begin position="618"/>
        <end position="645"/>
    </location>
</feature>
<dbReference type="Gene3D" id="2.70.170.10">
    <property type="entry name" value="Neurotransmitter-gated ion-channel ligand-binding domain"/>
    <property type="match status" value="1"/>
</dbReference>
<feature type="transmembrane region" description="Helical" evidence="5">
    <location>
        <begin position="259"/>
        <end position="276"/>
    </location>
</feature>
<evidence type="ECO:0000256" key="2">
    <source>
        <dbReference type="ARBA" id="ARBA00022692"/>
    </source>
</evidence>
<keyword evidence="2 5" id="KW-0812">Transmembrane</keyword>
<accession>A0A6J8EVV8</accession>
<dbReference type="PROSITE" id="PS00236">
    <property type="entry name" value="NEUROTR_ION_CHANNEL"/>
    <property type="match status" value="1"/>
</dbReference>
<dbReference type="FunFam" id="2.70.170.10:FF:000028">
    <property type="entry name" value="AcetylCholine Receptor"/>
    <property type="match status" value="1"/>
</dbReference>
<dbReference type="SUPFAM" id="SSF90112">
    <property type="entry name" value="Neurotransmitter-gated ion-channel transmembrane pore"/>
    <property type="match status" value="1"/>
</dbReference>
<evidence type="ECO:0000256" key="1">
    <source>
        <dbReference type="ARBA" id="ARBA00004141"/>
    </source>
</evidence>
<keyword evidence="5" id="KW-0407">Ion channel</keyword>
<keyword evidence="5" id="KW-0406">Ion transport</keyword>
<keyword evidence="5" id="KW-0732">Signal</keyword>
<dbReference type="InterPro" id="IPR036719">
    <property type="entry name" value="Neuro-gated_channel_TM_sf"/>
</dbReference>
<evidence type="ECO:0008006" key="11">
    <source>
        <dbReference type="Google" id="ProtNLM"/>
    </source>
</evidence>
<dbReference type="SUPFAM" id="SSF63712">
    <property type="entry name" value="Nicotinic receptor ligand binding domain-like"/>
    <property type="match status" value="1"/>
</dbReference>
<dbReference type="PRINTS" id="PR00252">
    <property type="entry name" value="NRIONCHANNEL"/>
</dbReference>